<dbReference type="AlphaFoldDB" id="A0A5B9R8C3"/>
<proteinExistence type="predicted"/>
<protein>
    <submittedName>
        <fullName evidence="3">Uncharacterized protein</fullName>
    </submittedName>
</protein>
<evidence type="ECO:0000256" key="2">
    <source>
        <dbReference type="SAM" id="Phobius"/>
    </source>
</evidence>
<dbReference type="EMBL" id="CP042914">
    <property type="protein sequence ID" value="QEG43021.1"/>
    <property type="molecule type" value="Genomic_DNA"/>
</dbReference>
<gene>
    <name evidence="3" type="ORF">UC8_50640</name>
</gene>
<reference evidence="3 4" key="1">
    <citation type="submission" date="2019-08" db="EMBL/GenBank/DDBJ databases">
        <title>Deep-cultivation of Planctomycetes and their phenomic and genomic characterization uncovers novel biology.</title>
        <authorList>
            <person name="Wiegand S."/>
            <person name="Jogler M."/>
            <person name="Boedeker C."/>
            <person name="Pinto D."/>
            <person name="Vollmers J."/>
            <person name="Rivas-Marin E."/>
            <person name="Kohn T."/>
            <person name="Peeters S.H."/>
            <person name="Heuer A."/>
            <person name="Rast P."/>
            <person name="Oberbeckmann S."/>
            <person name="Bunk B."/>
            <person name="Jeske O."/>
            <person name="Meyerdierks A."/>
            <person name="Storesund J.E."/>
            <person name="Kallscheuer N."/>
            <person name="Luecker S."/>
            <person name="Lage O.M."/>
            <person name="Pohl T."/>
            <person name="Merkel B.J."/>
            <person name="Hornburger P."/>
            <person name="Mueller R.-W."/>
            <person name="Bruemmer F."/>
            <person name="Labrenz M."/>
            <person name="Spormann A.M."/>
            <person name="Op den Camp H."/>
            <person name="Overmann J."/>
            <person name="Amann R."/>
            <person name="Jetten M.S.M."/>
            <person name="Mascher T."/>
            <person name="Medema M.H."/>
            <person name="Devos D.P."/>
            <person name="Kaster A.-K."/>
            <person name="Ovreas L."/>
            <person name="Rohde M."/>
            <person name="Galperin M.Y."/>
            <person name="Jogler C."/>
        </authorList>
    </citation>
    <scope>NUCLEOTIDE SEQUENCE [LARGE SCALE GENOMIC DNA]</scope>
    <source>
        <strain evidence="3 4">UC8</strain>
    </source>
</reference>
<sequence length="132" mass="13615">MPGPDDSNPTEAPYGEGEIPNPYQPVDTTQPLAAPPRAAVDAVSRDVNRAIGGVILGLTLLGIVLLLGNGAPLVAAVLLLSPVFPAAGVFAFRTCRLTWWADMWINLAISVVLGISVVIAAAVVCTAVVMTI</sequence>
<evidence type="ECO:0000313" key="4">
    <source>
        <dbReference type="Proteomes" id="UP000325286"/>
    </source>
</evidence>
<dbReference type="RefSeq" id="WP_068142206.1">
    <property type="nucleotide sequence ID" value="NZ_CP042914.1"/>
</dbReference>
<keyword evidence="2" id="KW-0812">Transmembrane</keyword>
<name>A0A5B9R8C3_9BACT</name>
<keyword evidence="2" id="KW-0472">Membrane</keyword>
<organism evidence="3 4">
    <name type="scientific">Roseimaritima ulvae</name>
    <dbReference type="NCBI Taxonomy" id="980254"/>
    <lineage>
        <taxon>Bacteria</taxon>
        <taxon>Pseudomonadati</taxon>
        <taxon>Planctomycetota</taxon>
        <taxon>Planctomycetia</taxon>
        <taxon>Pirellulales</taxon>
        <taxon>Pirellulaceae</taxon>
        <taxon>Roseimaritima</taxon>
    </lineage>
</organism>
<feature type="transmembrane region" description="Helical" evidence="2">
    <location>
        <begin position="47"/>
        <end position="67"/>
    </location>
</feature>
<keyword evidence="4" id="KW-1185">Reference proteome</keyword>
<evidence type="ECO:0000313" key="3">
    <source>
        <dbReference type="EMBL" id="QEG43021.1"/>
    </source>
</evidence>
<feature type="transmembrane region" description="Helical" evidence="2">
    <location>
        <begin position="104"/>
        <end position="130"/>
    </location>
</feature>
<feature type="transmembrane region" description="Helical" evidence="2">
    <location>
        <begin position="73"/>
        <end position="92"/>
    </location>
</feature>
<dbReference type="KEGG" id="rul:UC8_50640"/>
<keyword evidence="2" id="KW-1133">Transmembrane helix</keyword>
<feature type="region of interest" description="Disordered" evidence="1">
    <location>
        <begin position="1"/>
        <end position="34"/>
    </location>
</feature>
<dbReference type="Proteomes" id="UP000325286">
    <property type="component" value="Chromosome"/>
</dbReference>
<evidence type="ECO:0000256" key="1">
    <source>
        <dbReference type="SAM" id="MobiDB-lite"/>
    </source>
</evidence>
<accession>A0A5B9R8C3</accession>